<dbReference type="EMBL" id="CM046392">
    <property type="protein sequence ID" value="KAI8555964.1"/>
    <property type="molecule type" value="Genomic_DNA"/>
</dbReference>
<accession>A0ACC0NSX9</accession>
<gene>
    <name evidence="1" type="ORF">RHMOL_Rhmol05G0216400</name>
</gene>
<proteinExistence type="predicted"/>
<protein>
    <submittedName>
        <fullName evidence="1">Uncharacterized protein</fullName>
    </submittedName>
</protein>
<organism evidence="1 2">
    <name type="scientific">Rhododendron molle</name>
    <name type="common">Chinese azalea</name>
    <name type="synonym">Azalea mollis</name>
    <dbReference type="NCBI Taxonomy" id="49168"/>
    <lineage>
        <taxon>Eukaryota</taxon>
        <taxon>Viridiplantae</taxon>
        <taxon>Streptophyta</taxon>
        <taxon>Embryophyta</taxon>
        <taxon>Tracheophyta</taxon>
        <taxon>Spermatophyta</taxon>
        <taxon>Magnoliopsida</taxon>
        <taxon>eudicotyledons</taxon>
        <taxon>Gunneridae</taxon>
        <taxon>Pentapetalae</taxon>
        <taxon>asterids</taxon>
        <taxon>Ericales</taxon>
        <taxon>Ericaceae</taxon>
        <taxon>Ericoideae</taxon>
        <taxon>Rhodoreae</taxon>
        <taxon>Rhododendron</taxon>
    </lineage>
</organism>
<dbReference type="Proteomes" id="UP001062846">
    <property type="component" value="Chromosome 5"/>
</dbReference>
<reference evidence="1" key="1">
    <citation type="submission" date="2022-02" db="EMBL/GenBank/DDBJ databases">
        <title>Plant Genome Project.</title>
        <authorList>
            <person name="Zhang R.-G."/>
        </authorList>
    </citation>
    <scope>NUCLEOTIDE SEQUENCE</scope>
    <source>
        <strain evidence="1">AT1</strain>
    </source>
</reference>
<sequence>MRTSFPQGGITKNHIQGKIKKWKRKWTYYILHNLLWKPKFDWNQNENRLVVKNEV</sequence>
<evidence type="ECO:0000313" key="1">
    <source>
        <dbReference type="EMBL" id="KAI8555964.1"/>
    </source>
</evidence>
<evidence type="ECO:0000313" key="2">
    <source>
        <dbReference type="Proteomes" id="UP001062846"/>
    </source>
</evidence>
<keyword evidence="2" id="KW-1185">Reference proteome</keyword>
<comment type="caution">
    <text evidence="1">The sequence shown here is derived from an EMBL/GenBank/DDBJ whole genome shotgun (WGS) entry which is preliminary data.</text>
</comment>
<name>A0ACC0NSX9_RHOML</name>